<dbReference type="OrthoDB" id="10682596at2759"/>
<dbReference type="AlphaFoldDB" id="J4UKN8"/>
<evidence type="ECO:0008006" key="3">
    <source>
        <dbReference type="Google" id="ProtNLM"/>
    </source>
</evidence>
<organism evidence="1 2">
    <name type="scientific">Trichosporon asahii var. asahii (strain ATCC 90039 / CBS 2479 / JCM 2466 / KCTC 7840 / NBRC 103889/ NCYC 2677 / UAMH 7654)</name>
    <name type="common">Yeast</name>
    <dbReference type="NCBI Taxonomy" id="1186058"/>
    <lineage>
        <taxon>Eukaryota</taxon>
        <taxon>Fungi</taxon>
        <taxon>Dikarya</taxon>
        <taxon>Basidiomycota</taxon>
        <taxon>Agaricomycotina</taxon>
        <taxon>Tremellomycetes</taxon>
        <taxon>Trichosporonales</taxon>
        <taxon>Trichosporonaceae</taxon>
        <taxon>Trichosporon</taxon>
    </lineage>
</organism>
<dbReference type="EMBL" id="ALBS01000025">
    <property type="protein sequence ID" value="EJT52455.1"/>
    <property type="molecule type" value="Genomic_DNA"/>
</dbReference>
<evidence type="ECO:0000313" key="2">
    <source>
        <dbReference type="Proteomes" id="UP000002748"/>
    </source>
</evidence>
<dbReference type="HOGENOM" id="CLU_872055_0_0_1"/>
<dbReference type="Proteomes" id="UP000002748">
    <property type="component" value="Unassembled WGS sequence"/>
</dbReference>
<reference evidence="1 2" key="1">
    <citation type="journal article" date="2012" name="Eukaryot. Cell">
        <title>Draft genome sequence of CBS 2479, the standard type strain of Trichosporon asahii.</title>
        <authorList>
            <person name="Yang R.Y."/>
            <person name="Li H.T."/>
            <person name="Zhu H."/>
            <person name="Zhou G.P."/>
            <person name="Wang M."/>
            <person name="Wang L."/>
        </authorList>
    </citation>
    <scope>NUCLEOTIDE SEQUENCE [LARGE SCALE GENOMIC DNA]</scope>
    <source>
        <strain evidence="2">ATCC 90039 / CBS 2479 / JCM 2466 / KCTC 7840 / NCYC 2677 / UAMH 7654</strain>
    </source>
</reference>
<protein>
    <recommendedName>
        <fullName evidence="3">F-box domain-containing protein</fullName>
    </recommendedName>
</protein>
<proteinExistence type="predicted"/>
<gene>
    <name evidence="1" type="ORF">A1Q1_03971</name>
</gene>
<dbReference type="KEGG" id="tasa:A1Q1_03971"/>
<accession>J4UKN8</accession>
<name>J4UKN8_TRIAS</name>
<sequence>MSIDYAGFPHLVEEIIDLADPDALGTLRLVSRAVRTRVDRRLQYHLILADNRHSAYITPIWSDDWLELPSSARILDLYKHHPKFQTSRFDFPNAVNAKERYPRLKCDYPMLKYIRFMESPDVAAPFDPDSPPTLILPVRLWQNQEYYDNGPLFVPEQCTSVQVDARKAVFVLRCTPGQGYIKFRFYTPIKFIVVVVLPGHQPPARVWPNEDPRRLPVVNSLVEAIVDGMNMPHTKGARWIIAGLETWEKGGQGYEVALADELSWPERLKELVLREGRWIMDWDEPMVRRVTSQMTFLTLEDWRRAVGEEEWELVTGAYT</sequence>
<dbReference type="RefSeq" id="XP_014183822.1">
    <property type="nucleotide sequence ID" value="XM_014328347.1"/>
</dbReference>
<evidence type="ECO:0000313" key="1">
    <source>
        <dbReference type="EMBL" id="EJT52455.1"/>
    </source>
</evidence>
<comment type="caution">
    <text evidence="1">The sequence shown here is derived from an EMBL/GenBank/DDBJ whole genome shotgun (WGS) entry which is preliminary data.</text>
</comment>
<dbReference type="VEuPathDB" id="FungiDB:A1Q1_03971"/>
<dbReference type="GeneID" id="25987484"/>